<proteinExistence type="inferred from homology"/>
<sequence>MTTPPSQPTAGDPVGWRAAAATGCPAEPGAVAMFGPRFINEDRSRLYRDMRRQHGAIAPVTLPGDIPAWLVLGYKELHQIAENPALFTRDSSVWNMWDSIPPDWPLMPMVGRQPSILYEDGERHARRSALVSDALSEVDPFELRNHAEQNADALIDSFCRLAEADLIAQYAKKLPALVLAKLYGFTDEEGAALVPSINAVVNGAADALEGRQHLQSSMGALLRSRAISPAADVSTRMQTHFNAGEFSSEEILEDMMVNIVAGHEPTADWIGNSMRLMLTDDRFSASLSGGRNSVAEAMNEVLWEETPSQNIAGRWTTRDTHLAGKRIRSGDLLILSFAGANADPQIRPDRSTFTGGNSAFLSFGHGAHRCPYPAQEIAEGIARTGIEVLLDRLPDVDLAVLPESLVWRPSPFLRGLESLPVTFTPTTALGAGR</sequence>
<dbReference type="Proteomes" id="UP001595997">
    <property type="component" value="Unassembled WGS sequence"/>
</dbReference>
<name>A0ABV9A8U9_9ACTN</name>
<dbReference type="CDD" id="cd20623">
    <property type="entry name" value="CYP_unk"/>
    <property type="match status" value="1"/>
</dbReference>
<accession>A0ABV9A8U9</accession>
<dbReference type="InterPro" id="IPR036396">
    <property type="entry name" value="Cyt_P450_sf"/>
</dbReference>
<evidence type="ECO:0000313" key="2">
    <source>
        <dbReference type="EMBL" id="MFC4496084.1"/>
    </source>
</evidence>
<protein>
    <submittedName>
        <fullName evidence="2">Cytochrome P450</fullName>
    </submittedName>
</protein>
<dbReference type="Gene3D" id="1.10.630.10">
    <property type="entry name" value="Cytochrome P450"/>
    <property type="match status" value="1"/>
</dbReference>
<dbReference type="InterPro" id="IPR002397">
    <property type="entry name" value="Cyt_P450_B"/>
</dbReference>
<reference evidence="3" key="1">
    <citation type="journal article" date="2019" name="Int. J. Syst. Evol. Microbiol.">
        <title>The Global Catalogue of Microorganisms (GCM) 10K type strain sequencing project: providing services to taxonomists for standard genome sequencing and annotation.</title>
        <authorList>
            <consortium name="The Broad Institute Genomics Platform"/>
            <consortium name="The Broad Institute Genome Sequencing Center for Infectious Disease"/>
            <person name="Wu L."/>
            <person name="Ma J."/>
        </authorList>
    </citation>
    <scope>NUCLEOTIDE SEQUENCE [LARGE SCALE GENOMIC DNA]</scope>
    <source>
        <strain evidence="3">CGMCC 4.7357</strain>
    </source>
</reference>
<comment type="caution">
    <text evidence="2">The sequence shown here is derived from an EMBL/GenBank/DDBJ whole genome shotgun (WGS) entry which is preliminary data.</text>
</comment>
<keyword evidence="3" id="KW-1185">Reference proteome</keyword>
<dbReference type="PRINTS" id="PR00359">
    <property type="entry name" value="BP450"/>
</dbReference>
<dbReference type="PANTHER" id="PTHR46696">
    <property type="entry name" value="P450, PUTATIVE (EUROFUNG)-RELATED"/>
    <property type="match status" value="1"/>
</dbReference>
<comment type="similarity">
    <text evidence="1">Belongs to the cytochrome P450 family.</text>
</comment>
<gene>
    <name evidence="2" type="ORF">ACFPA8_18325</name>
</gene>
<dbReference type="RefSeq" id="WP_386449798.1">
    <property type="nucleotide sequence ID" value="NZ_JBHSFH010000010.1"/>
</dbReference>
<dbReference type="EMBL" id="JBHSFH010000010">
    <property type="protein sequence ID" value="MFC4496084.1"/>
    <property type="molecule type" value="Genomic_DNA"/>
</dbReference>
<dbReference type="PANTHER" id="PTHR46696:SF1">
    <property type="entry name" value="CYTOCHROME P450 YJIB-RELATED"/>
    <property type="match status" value="1"/>
</dbReference>
<evidence type="ECO:0000256" key="1">
    <source>
        <dbReference type="ARBA" id="ARBA00010617"/>
    </source>
</evidence>
<dbReference type="SUPFAM" id="SSF48264">
    <property type="entry name" value="Cytochrome P450"/>
    <property type="match status" value="1"/>
</dbReference>
<organism evidence="2 3">
    <name type="scientific">Streptomyces ovatisporus</name>
    <dbReference type="NCBI Taxonomy" id="1128682"/>
    <lineage>
        <taxon>Bacteria</taxon>
        <taxon>Bacillati</taxon>
        <taxon>Actinomycetota</taxon>
        <taxon>Actinomycetes</taxon>
        <taxon>Kitasatosporales</taxon>
        <taxon>Streptomycetaceae</taxon>
        <taxon>Streptomyces</taxon>
    </lineage>
</organism>
<evidence type="ECO:0000313" key="3">
    <source>
        <dbReference type="Proteomes" id="UP001595997"/>
    </source>
</evidence>